<organism evidence="2 3">
    <name type="scientific">Tilletiaria anomala (strain ATCC 24038 / CBS 436.72 / UBC 951)</name>
    <dbReference type="NCBI Taxonomy" id="1037660"/>
    <lineage>
        <taxon>Eukaryota</taxon>
        <taxon>Fungi</taxon>
        <taxon>Dikarya</taxon>
        <taxon>Basidiomycota</taxon>
        <taxon>Ustilaginomycotina</taxon>
        <taxon>Exobasidiomycetes</taxon>
        <taxon>Georgefischeriales</taxon>
        <taxon>Tilletiariaceae</taxon>
        <taxon>Tilletiaria</taxon>
    </lineage>
</organism>
<feature type="compositionally biased region" description="Polar residues" evidence="1">
    <location>
        <begin position="869"/>
        <end position="880"/>
    </location>
</feature>
<feature type="compositionally biased region" description="Polar residues" evidence="1">
    <location>
        <begin position="983"/>
        <end position="998"/>
    </location>
</feature>
<feature type="compositionally biased region" description="Basic and acidic residues" evidence="1">
    <location>
        <begin position="646"/>
        <end position="656"/>
    </location>
</feature>
<gene>
    <name evidence="2" type="ORF">K437DRAFT_172681</name>
</gene>
<dbReference type="OrthoDB" id="9972196at2759"/>
<feature type="compositionally biased region" description="Basic and acidic residues" evidence="1">
    <location>
        <begin position="846"/>
        <end position="860"/>
    </location>
</feature>
<feature type="region of interest" description="Disordered" evidence="1">
    <location>
        <begin position="1372"/>
        <end position="1449"/>
    </location>
</feature>
<feature type="compositionally biased region" description="Polar residues" evidence="1">
    <location>
        <begin position="1257"/>
        <end position="1266"/>
    </location>
</feature>
<feature type="compositionally biased region" description="Acidic residues" evidence="1">
    <location>
        <begin position="756"/>
        <end position="773"/>
    </location>
</feature>
<feature type="compositionally biased region" description="Low complexity" evidence="1">
    <location>
        <begin position="558"/>
        <end position="588"/>
    </location>
</feature>
<evidence type="ECO:0000256" key="1">
    <source>
        <dbReference type="SAM" id="MobiDB-lite"/>
    </source>
</evidence>
<feature type="region of interest" description="Disordered" evidence="1">
    <location>
        <begin position="193"/>
        <end position="214"/>
    </location>
</feature>
<feature type="compositionally biased region" description="Polar residues" evidence="1">
    <location>
        <begin position="812"/>
        <end position="821"/>
    </location>
</feature>
<feature type="region of interest" description="Disordered" evidence="1">
    <location>
        <begin position="470"/>
        <end position="498"/>
    </location>
</feature>
<feature type="compositionally biased region" description="Basic and acidic residues" evidence="1">
    <location>
        <begin position="1340"/>
        <end position="1351"/>
    </location>
</feature>
<feature type="region of interest" description="Disordered" evidence="1">
    <location>
        <begin position="1491"/>
        <end position="1610"/>
    </location>
</feature>
<feature type="region of interest" description="Disordered" evidence="1">
    <location>
        <begin position="1257"/>
        <end position="1351"/>
    </location>
</feature>
<feature type="compositionally biased region" description="Basic and acidic residues" evidence="1">
    <location>
        <begin position="88"/>
        <end position="97"/>
    </location>
</feature>
<feature type="compositionally biased region" description="Polar residues" evidence="1">
    <location>
        <begin position="193"/>
        <end position="206"/>
    </location>
</feature>
<feature type="compositionally biased region" description="Polar residues" evidence="1">
    <location>
        <begin position="107"/>
        <end position="119"/>
    </location>
</feature>
<proteinExistence type="predicted"/>
<feature type="compositionally biased region" description="Polar residues" evidence="1">
    <location>
        <begin position="1075"/>
        <end position="1089"/>
    </location>
</feature>
<evidence type="ECO:0000313" key="3">
    <source>
        <dbReference type="Proteomes" id="UP000027361"/>
    </source>
</evidence>
<feature type="compositionally biased region" description="Low complexity" evidence="1">
    <location>
        <begin position="472"/>
        <end position="486"/>
    </location>
</feature>
<dbReference type="InParanoid" id="A0A066VRT9"/>
<feature type="region of interest" description="Disordered" evidence="1">
    <location>
        <begin position="17"/>
        <end position="38"/>
    </location>
</feature>
<feature type="compositionally biased region" description="Polar residues" evidence="1">
    <location>
        <begin position="896"/>
        <end position="920"/>
    </location>
</feature>
<feature type="compositionally biased region" description="Polar residues" evidence="1">
    <location>
        <begin position="544"/>
        <end position="557"/>
    </location>
</feature>
<feature type="region of interest" description="Disordered" evidence="1">
    <location>
        <begin position="633"/>
        <end position="669"/>
    </location>
</feature>
<feature type="compositionally biased region" description="Polar residues" evidence="1">
    <location>
        <begin position="1590"/>
        <end position="1606"/>
    </location>
</feature>
<feature type="compositionally biased region" description="Polar residues" evidence="1">
    <location>
        <begin position="421"/>
        <end position="431"/>
    </location>
</feature>
<reference evidence="2 3" key="1">
    <citation type="submission" date="2014-05" db="EMBL/GenBank/DDBJ databases">
        <title>Draft genome sequence of a rare smut relative, Tilletiaria anomala UBC 951.</title>
        <authorList>
            <consortium name="DOE Joint Genome Institute"/>
            <person name="Toome M."/>
            <person name="Kuo A."/>
            <person name="Henrissat B."/>
            <person name="Lipzen A."/>
            <person name="Tritt A."/>
            <person name="Yoshinaga Y."/>
            <person name="Zane M."/>
            <person name="Barry K."/>
            <person name="Grigoriev I.V."/>
            <person name="Spatafora J.W."/>
            <person name="Aimea M.C."/>
        </authorList>
    </citation>
    <scope>NUCLEOTIDE SEQUENCE [LARGE SCALE GENOMIC DNA]</scope>
    <source>
        <strain evidence="2 3">UBC 951</strain>
    </source>
</reference>
<name>A0A066VRT9_TILAU</name>
<feature type="region of interest" description="Disordered" evidence="1">
    <location>
        <begin position="370"/>
        <end position="434"/>
    </location>
</feature>
<feature type="compositionally biased region" description="Low complexity" evidence="1">
    <location>
        <begin position="1556"/>
        <end position="1566"/>
    </location>
</feature>
<evidence type="ECO:0000313" key="2">
    <source>
        <dbReference type="EMBL" id="KDN41514.1"/>
    </source>
</evidence>
<comment type="caution">
    <text evidence="2">The sequence shown here is derived from an EMBL/GenBank/DDBJ whole genome shotgun (WGS) entry which is preliminary data.</text>
</comment>
<sequence length="1642" mass="172808">MSSAVDAEAHVNMSAISDAEPLLQHPTEPAGPNAARAATGARIAYATTFQQRPYSSASEDSHVSPFSGTAFDRTMSLDSSNTTQPAFSRDDHGDGALKAESPASDVIKQTPSPQVQLQQFDGLPSRSPKATHIALVGRGPSSSAASPLMGGTSPRIPGAAGSKMTNFNSDGKEATYKRNLRANPFEAPRAAANTSFTGSHSRSPSSHYKGGAAGAPERGIASAVSVHRSVYPASSTYFLTVIPPADLPSDPPHPRSGSSAGVPSHFRRGCLLPLYPTLGGQLYTIAREYGLPSIGGLAIYLVDDGEGNLGPCIGEAAWRALWSRYFEEDARLDFFAPEGIDAVGSPLSMRSPQSQSPALFAGTCAGVQSADGRDEGFSTESEQSSAANANARPHQSRVGYSHNTASREGHSRGHSHPNRCGTGSSTASPAQTHGMAFGLGRLPIVGRIEWAIETHRAHWWPSWVEEAENSFSSGSTSAGGSAIRSAAGGGGGSATGRRTLHLKSGVYERSPSTQKHSMVSRLLRKGIHDPSTVQPRAPSDYAASRSSQPRSATSATRSFEQSISGSEEQISRSSSAADDFSQASLSASPRASFSAPHEVSASRHTSTAGLAQQSVPLDGALPRHSTEELDAAGYAPLLEEDDGDELKERQENRQETHQWQSFEDIPDTDEGMWQELSGRRHLGKSAFPEAAAYADSAQQLPLSAAALSHHVAATDALKLFESNRKVADDLGPTTPGGATSLVEEALHHASPPTFPGEDEEAGTEEAPSSDDVGEVLALWASSSGAGSIPVHRSELLEPAQSELPTPAKPTPLASSSGSVGTAMLQSPISLDTAAFPGQAPKFADFAPERLDLGTKTDAESSLKPLLSPTPRSSTGNSADLSDSLGDMERALELLSPTGSSNPRSNPGSVKSKTRFSTGSKRVSAAVPKFRNLSRRSLPASKAPSSGDTAHDTPRPGDLFLADDETSSSPVPVHQAHEAMPLSSALQSPQQIPAAPASSTVAVLDAPTAEPFLAQASLEPASVLLELKDPTNDKPGTVVAETPPESVELDEQVVQQSLERSAGPEGTPAAQRDPQLFSSPEHNQHMTSYDATEAQGHADAEPFVQERAAARGAVEMQQPRAPYPSSESTSQSMSDLLSDYHHLSSKASQSDSSGHDESDFVQPLAGENDPFGVSDSVQATPLARQKDLDAERLPASSYARAQEAWMRKSSTDDGFESAIQQTVQPQMTHQSPVGATSPALHPASMHLAERILENGTSPAFASASISQSPPPTYHHLGSPVVEPEYKRQPLHMLESQGLIQQSAPSHSGQSGPVGTAQPEIATMAVSRRSSESEEWSQDGSLEEHGRFSKASEFEIVPGTPTFLYEQHLAGHSRPDSLASHVLSARDADGLGSASPLSRPSPLRETHDPVSADDPDAPPHAEGAALGLDYGPHQRFLSQDGSSIHSSEDFDGRLDDMLDYAARLPQHPAGFSHANHHDDGLDLEQMTISTRQAVRQALSESHERASIDSVRSLGLPPRSPTSPIAMEAWPRRSSGSSISGGNYPRRGSVERGSPLAGSQPRRSSSSHSPARRFGELPPSPALTGIKPDMGTSAGSRRGSATSPLNTSFKADWLPPLPADAGSTMAMCAMSSSPRTMSPESLPLS</sequence>
<accession>A0A066VRT9</accession>
<dbReference type="RefSeq" id="XP_013241739.1">
    <property type="nucleotide sequence ID" value="XM_013386285.1"/>
</dbReference>
<feature type="region of interest" description="Disordered" evidence="1">
    <location>
        <begin position="74"/>
        <end position="170"/>
    </location>
</feature>
<feature type="region of interest" description="Disordered" evidence="1">
    <location>
        <begin position="846"/>
        <end position="998"/>
    </location>
</feature>
<dbReference type="GeneID" id="25261845"/>
<feature type="compositionally biased region" description="Polar residues" evidence="1">
    <location>
        <begin position="602"/>
        <end position="614"/>
    </location>
</feature>
<feature type="region of interest" description="Disordered" evidence="1">
    <location>
        <begin position="1024"/>
        <end position="1193"/>
    </location>
</feature>
<feature type="compositionally biased region" description="Polar residues" evidence="1">
    <location>
        <begin position="76"/>
        <end position="86"/>
    </location>
</feature>
<feature type="compositionally biased region" description="Polar residues" evidence="1">
    <location>
        <begin position="1296"/>
        <end position="1311"/>
    </location>
</feature>
<dbReference type="HOGENOM" id="CLU_242781_0_0_1"/>
<dbReference type="Proteomes" id="UP000027361">
    <property type="component" value="Unassembled WGS sequence"/>
</dbReference>
<protein>
    <submittedName>
        <fullName evidence="2">Uncharacterized protein</fullName>
    </submittedName>
</protein>
<keyword evidence="3" id="KW-1185">Reference proteome</keyword>
<feature type="compositionally biased region" description="Polar residues" evidence="1">
    <location>
        <begin position="1434"/>
        <end position="1443"/>
    </location>
</feature>
<feature type="region of interest" description="Disordered" evidence="1">
    <location>
        <begin position="748"/>
        <end position="821"/>
    </location>
</feature>
<dbReference type="EMBL" id="JMSN01000079">
    <property type="protein sequence ID" value="KDN41514.1"/>
    <property type="molecule type" value="Genomic_DNA"/>
</dbReference>
<feature type="region of interest" description="Disordered" evidence="1">
    <location>
        <begin position="526"/>
        <end position="614"/>
    </location>
</feature>